<dbReference type="PROSITE" id="PS50887">
    <property type="entry name" value="GGDEF"/>
    <property type="match status" value="1"/>
</dbReference>
<comment type="caution">
    <text evidence="3">The sequence shown here is derived from an EMBL/GenBank/DDBJ whole genome shotgun (WGS) entry which is preliminary data.</text>
</comment>
<feature type="transmembrane region" description="Helical" evidence="1">
    <location>
        <begin position="149"/>
        <end position="167"/>
    </location>
</feature>
<dbReference type="Pfam" id="PF00990">
    <property type="entry name" value="GGDEF"/>
    <property type="match status" value="1"/>
</dbReference>
<keyword evidence="4" id="KW-1185">Reference proteome</keyword>
<accession>A0A177NWW2</accession>
<dbReference type="InterPro" id="IPR000014">
    <property type="entry name" value="PAS"/>
</dbReference>
<proteinExistence type="predicted"/>
<protein>
    <recommendedName>
        <fullName evidence="2">GGDEF domain-containing protein</fullName>
    </recommendedName>
</protein>
<evidence type="ECO:0000313" key="4">
    <source>
        <dbReference type="Proteomes" id="UP000077628"/>
    </source>
</evidence>
<dbReference type="Pfam" id="PF13188">
    <property type="entry name" value="PAS_8"/>
    <property type="match status" value="1"/>
</dbReference>
<dbReference type="CDD" id="cd01949">
    <property type="entry name" value="GGDEF"/>
    <property type="match status" value="1"/>
</dbReference>
<keyword evidence="1" id="KW-0472">Membrane</keyword>
<organism evidence="3 4">
    <name type="scientific">Methylomonas koyamae</name>
    <dbReference type="NCBI Taxonomy" id="702114"/>
    <lineage>
        <taxon>Bacteria</taxon>
        <taxon>Pseudomonadati</taxon>
        <taxon>Pseudomonadota</taxon>
        <taxon>Gammaproteobacteria</taxon>
        <taxon>Methylococcales</taxon>
        <taxon>Methylococcaceae</taxon>
        <taxon>Methylomonas</taxon>
    </lineage>
</organism>
<dbReference type="Gene3D" id="3.30.450.20">
    <property type="entry name" value="PAS domain"/>
    <property type="match status" value="1"/>
</dbReference>
<dbReference type="SUPFAM" id="SSF55785">
    <property type="entry name" value="PYP-like sensor domain (PAS domain)"/>
    <property type="match status" value="1"/>
</dbReference>
<dbReference type="InterPro" id="IPR029787">
    <property type="entry name" value="Nucleotide_cyclase"/>
</dbReference>
<dbReference type="Proteomes" id="UP000077628">
    <property type="component" value="Unassembled WGS sequence"/>
</dbReference>
<gene>
    <name evidence="3" type="ORF">A1355_02080</name>
</gene>
<dbReference type="SUPFAM" id="SSF55073">
    <property type="entry name" value="Nucleotide cyclase"/>
    <property type="match status" value="1"/>
</dbReference>
<evidence type="ECO:0000313" key="3">
    <source>
        <dbReference type="EMBL" id="OAI22421.1"/>
    </source>
</evidence>
<keyword evidence="1" id="KW-0812">Transmembrane</keyword>
<keyword evidence="1" id="KW-1133">Transmembrane helix</keyword>
<dbReference type="PANTHER" id="PTHR44757">
    <property type="entry name" value="DIGUANYLATE CYCLASE DGCP"/>
    <property type="match status" value="1"/>
</dbReference>
<dbReference type="STRING" id="702114.A1355_02080"/>
<dbReference type="InterPro" id="IPR035965">
    <property type="entry name" value="PAS-like_dom_sf"/>
</dbReference>
<evidence type="ECO:0000256" key="1">
    <source>
        <dbReference type="SAM" id="Phobius"/>
    </source>
</evidence>
<sequence>MITFKKLSVRITLVISFFALLVAGVGSAVSYTDTLRQERNKAYARIMELAKTVEKSAQIAAYLDNQEIADDVIGGLMNNEVVAGVLLKSQSGWHSTNDHKPLNDALGEAPLALDLDSPFSPGEKVGVLQIFPKHDIIERNAKLIARNQALLLSSYTLIVALIIMLAIQQIFVRTIKTVASTLNRIDPSGTKRLHCPLSHRKDEIGHLIADINFLLDISHFRIHSERELREQLEKLEQRFRLLFENASVGICVLNEHGDVILHNPVCREVLRLDAAPEGPARVEQFFKDARQINRIVFDTLTAGELTNGEFELATTDDLDGPRWAQCLFSKARVSETSEFEGSAFVQMIVIDITERKIEELQTRFKAERDPLTKLFNRNGLETRLNLMRDLALQEACGFAIFLMDLDNFKPINDNYGHEAGDTVLIAVAERLLACFRANDILVRLGGDEFLAALICKPAINQADLSRIAQKTIRLLLQDIPLNQGRNANIGVSIGICASGPEHAHLSIAQLIDHADKAMYQVKLAGKNDFCISVPSPMRRDQLTS</sequence>
<evidence type="ECO:0000259" key="2">
    <source>
        <dbReference type="PROSITE" id="PS50887"/>
    </source>
</evidence>
<dbReference type="PANTHER" id="PTHR44757:SF2">
    <property type="entry name" value="BIOFILM ARCHITECTURE MAINTENANCE PROTEIN MBAA"/>
    <property type="match status" value="1"/>
</dbReference>
<dbReference type="InterPro" id="IPR043128">
    <property type="entry name" value="Rev_trsase/Diguanyl_cyclase"/>
</dbReference>
<dbReference type="EMBL" id="LUUK01000078">
    <property type="protein sequence ID" value="OAI22421.1"/>
    <property type="molecule type" value="Genomic_DNA"/>
</dbReference>
<dbReference type="OrthoDB" id="5905478at2"/>
<reference evidence="4" key="1">
    <citation type="submission" date="2016-03" db="EMBL/GenBank/DDBJ databases">
        <authorList>
            <person name="Heylen K."/>
            <person name="De Vos P."/>
            <person name="Vekeman B."/>
        </authorList>
    </citation>
    <scope>NUCLEOTIDE SEQUENCE [LARGE SCALE GENOMIC DNA]</scope>
    <source>
        <strain evidence="4">R-45383</strain>
    </source>
</reference>
<dbReference type="InterPro" id="IPR000160">
    <property type="entry name" value="GGDEF_dom"/>
</dbReference>
<feature type="domain" description="GGDEF" evidence="2">
    <location>
        <begin position="396"/>
        <end position="534"/>
    </location>
</feature>
<dbReference type="NCBIfam" id="TIGR00254">
    <property type="entry name" value="GGDEF"/>
    <property type="match status" value="1"/>
</dbReference>
<dbReference type="AlphaFoldDB" id="A0A177NWW2"/>
<dbReference type="SMART" id="SM00267">
    <property type="entry name" value="GGDEF"/>
    <property type="match status" value="1"/>
</dbReference>
<dbReference type="RefSeq" id="WP_064026380.1">
    <property type="nucleotide sequence ID" value="NZ_LUUK01000078.1"/>
</dbReference>
<dbReference type="InterPro" id="IPR052155">
    <property type="entry name" value="Biofilm_reg_signaling"/>
</dbReference>
<name>A0A177NWW2_9GAMM</name>
<dbReference type="Gene3D" id="3.30.70.270">
    <property type="match status" value="1"/>
</dbReference>